<evidence type="ECO:0000313" key="3">
    <source>
        <dbReference type="Proteomes" id="UP000823862"/>
    </source>
</evidence>
<dbReference type="Pfam" id="PF05016">
    <property type="entry name" value="ParE_toxin"/>
    <property type="match status" value="1"/>
</dbReference>
<reference evidence="2" key="2">
    <citation type="submission" date="2021-04" db="EMBL/GenBank/DDBJ databases">
        <authorList>
            <person name="Gilroy R."/>
        </authorList>
    </citation>
    <scope>NUCLEOTIDE SEQUENCE</scope>
    <source>
        <strain evidence="2">ChiHjej12B11-9795</strain>
    </source>
</reference>
<name>A0A9D2KUA7_9BACE</name>
<dbReference type="EMBL" id="DWZI01000004">
    <property type="protein sequence ID" value="HJA84828.1"/>
    <property type="molecule type" value="Genomic_DNA"/>
</dbReference>
<evidence type="ECO:0000313" key="2">
    <source>
        <dbReference type="EMBL" id="HJA84828.1"/>
    </source>
</evidence>
<protein>
    <submittedName>
        <fullName evidence="2">Type II toxin-antitoxin system RelE/ParE family toxin</fullName>
    </submittedName>
</protein>
<keyword evidence="1" id="KW-1277">Toxin-antitoxin system</keyword>
<proteinExistence type="predicted"/>
<dbReference type="AlphaFoldDB" id="A0A9D2KUA7"/>
<dbReference type="SUPFAM" id="SSF143011">
    <property type="entry name" value="RelE-like"/>
    <property type="match status" value="1"/>
</dbReference>
<accession>A0A9D2KUA7</accession>
<reference evidence="2" key="1">
    <citation type="journal article" date="2021" name="PeerJ">
        <title>Extensive microbial diversity within the chicken gut microbiome revealed by metagenomics and culture.</title>
        <authorList>
            <person name="Gilroy R."/>
            <person name="Ravi A."/>
            <person name="Getino M."/>
            <person name="Pursley I."/>
            <person name="Horton D.L."/>
            <person name="Alikhan N.F."/>
            <person name="Baker D."/>
            <person name="Gharbi K."/>
            <person name="Hall N."/>
            <person name="Watson M."/>
            <person name="Adriaenssens E.M."/>
            <person name="Foster-Nyarko E."/>
            <person name="Jarju S."/>
            <person name="Secka A."/>
            <person name="Antonio M."/>
            <person name="Oren A."/>
            <person name="Chaudhuri R.R."/>
            <person name="La Ragione R."/>
            <person name="Hildebrand F."/>
            <person name="Pallen M.J."/>
        </authorList>
    </citation>
    <scope>NUCLEOTIDE SEQUENCE</scope>
    <source>
        <strain evidence="2">ChiHjej12B11-9795</strain>
    </source>
</reference>
<comment type="caution">
    <text evidence="2">The sequence shown here is derived from an EMBL/GenBank/DDBJ whole genome shotgun (WGS) entry which is preliminary data.</text>
</comment>
<sequence>MAKIKWDKLGRQSLFEILRYGSQVWGKKAAKNLRLKIKDAERLLSANPLMGKNEPELQGSKLQFRSLVIHEHYKLIYYYAPEKDLLRIVDIWDTRMSPANLVKRMS</sequence>
<organism evidence="2 3">
    <name type="scientific">Candidatus Bacteroides avicola</name>
    <dbReference type="NCBI Taxonomy" id="2838468"/>
    <lineage>
        <taxon>Bacteria</taxon>
        <taxon>Pseudomonadati</taxon>
        <taxon>Bacteroidota</taxon>
        <taxon>Bacteroidia</taxon>
        <taxon>Bacteroidales</taxon>
        <taxon>Bacteroidaceae</taxon>
        <taxon>Bacteroides</taxon>
    </lineage>
</organism>
<dbReference type="Gene3D" id="3.30.2310.20">
    <property type="entry name" value="RelE-like"/>
    <property type="match status" value="1"/>
</dbReference>
<dbReference type="InterPro" id="IPR007712">
    <property type="entry name" value="RelE/ParE_toxin"/>
</dbReference>
<dbReference type="InterPro" id="IPR035093">
    <property type="entry name" value="RelE/ParE_toxin_dom_sf"/>
</dbReference>
<evidence type="ECO:0000256" key="1">
    <source>
        <dbReference type="ARBA" id="ARBA00022649"/>
    </source>
</evidence>
<gene>
    <name evidence="2" type="ORF">H9950_01275</name>
</gene>
<dbReference type="Proteomes" id="UP000823862">
    <property type="component" value="Unassembled WGS sequence"/>
</dbReference>